<evidence type="ECO:0000256" key="2">
    <source>
        <dbReference type="SAM" id="Phobius"/>
    </source>
</evidence>
<evidence type="ECO:0000313" key="4">
    <source>
        <dbReference type="Proteomes" id="UP000567293"/>
    </source>
</evidence>
<dbReference type="EMBL" id="JACDQQ010002491">
    <property type="protein sequence ID" value="MBA0088422.1"/>
    <property type="molecule type" value="Genomic_DNA"/>
</dbReference>
<sequence length="215" mass="23185">MPRIPGVSSVGTPSPPRDSSLKLGIGLFVVLLVVFLGARWALHPKDPEPRVADQPQIEVPTPAPDPSTLLPHATGASPGIANIEEMAKPWSFKPFFIRNELSGESVPAMLIRLPTGSASQASGYWAFSVKAPYGNCRLEYVTDVAKLETDYGFSAAKHPMVGNPCSRTLFDPLKMTNLPGDFFVRGGIVQGSDLRPPLGVEIRVRGKNILAIRTE</sequence>
<keyword evidence="2" id="KW-0472">Membrane</keyword>
<gene>
    <name evidence="3" type="ORF">HRJ53_25835</name>
</gene>
<proteinExistence type="predicted"/>
<protein>
    <submittedName>
        <fullName evidence="3">Uncharacterized protein</fullName>
    </submittedName>
</protein>
<evidence type="ECO:0000256" key="1">
    <source>
        <dbReference type="SAM" id="MobiDB-lite"/>
    </source>
</evidence>
<keyword evidence="2" id="KW-1133">Transmembrane helix</keyword>
<keyword evidence="2" id="KW-0812">Transmembrane</keyword>
<accession>A0A7V8NVX3</accession>
<feature type="transmembrane region" description="Helical" evidence="2">
    <location>
        <begin position="20"/>
        <end position="42"/>
    </location>
</feature>
<keyword evidence="4" id="KW-1185">Reference proteome</keyword>
<name>A0A7V8NVX3_9BACT</name>
<evidence type="ECO:0000313" key="3">
    <source>
        <dbReference type="EMBL" id="MBA0088422.1"/>
    </source>
</evidence>
<organism evidence="3 4">
    <name type="scientific">Candidatus Acidiferrum panamense</name>
    <dbReference type="NCBI Taxonomy" id="2741543"/>
    <lineage>
        <taxon>Bacteria</taxon>
        <taxon>Pseudomonadati</taxon>
        <taxon>Acidobacteriota</taxon>
        <taxon>Terriglobia</taxon>
        <taxon>Candidatus Acidiferrales</taxon>
        <taxon>Candidatus Acidiferrum</taxon>
    </lineage>
</organism>
<feature type="region of interest" description="Disordered" evidence="1">
    <location>
        <begin position="46"/>
        <end position="69"/>
    </location>
</feature>
<comment type="caution">
    <text evidence="3">The sequence shown here is derived from an EMBL/GenBank/DDBJ whole genome shotgun (WGS) entry which is preliminary data.</text>
</comment>
<reference evidence="3" key="1">
    <citation type="submission" date="2020-06" db="EMBL/GenBank/DDBJ databases">
        <title>Legume-microbial interactions unlock mineral nutrients during tropical forest succession.</title>
        <authorList>
            <person name="Epihov D.Z."/>
        </authorList>
    </citation>
    <scope>NUCLEOTIDE SEQUENCE [LARGE SCALE GENOMIC DNA]</scope>
    <source>
        <strain evidence="3">Pan2503</strain>
    </source>
</reference>
<dbReference type="Proteomes" id="UP000567293">
    <property type="component" value="Unassembled WGS sequence"/>
</dbReference>
<dbReference type="AlphaFoldDB" id="A0A7V8NVX3"/>